<dbReference type="PANTHER" id="PTHR43420">
    <property type="entry name" value="ACETYLTRANSFERASE"/>
    <property type="match status" value="1"/>
</dbReference>
<accession>A0ABS4JGQ1</accession>
<sequence>MIRLSTQNEDPLHITQIAELIYIILRDMELEIVGQFPKEKVLDFLRHLFVQGGNRFSYHNIVLSELKNTVAGIAVVYKHDDAAAFDKQLELQMMNFFEIDTIHIEPETMVEEFYLDSLVVNESYRGQGIGGELLRAVEELAILEGYHQLSLNVETDNIPAQRLYYKMGFIDTQVIHLYEHDYNHLVKQV</sequence>
<organism evidence="4 5">
    <name type="scientific">Paenibacillus shirakamiensis</name>
    <dbReference type="NCBI Taxonomy" id="1265935"/>
    <lineage>
        <taxon>Bacteria</taxon>
        <taxon>Bacillati</taxon>
        <taxon>Bacillota</taxon>
        <taxon>Bacilli</taxon>
        <taxon>Bacillales</taxon>
        <taxon>Paenibacillaceae</taxon>
        <taxon>Paenibacillus</taxon>
    </lineage>
</organism>
<dbReference type="PROSITE" id="PS51186">
    <property type="entry name" value="GNAT"/>
    <property type="match status" value="1"/>
</dbReference>
<dbReference type="Proteomes" id="UP001519288">
    <property type="component" value="Unassembled WGS sequence"/>
</dbReference>
<dbReference type="InterPro" id="IPR016181">
    <property type="entry name" value="Acyl_CoA_acyltransferase"/>
</dbReference>
<proteinExistence type="predicted"/>
<dbReference type="InterPro" id="IPR000182">
    <property type="entry name" value="GNAT_dom"/>
</dbReference>
<evidence type="ECO:0000256" key="1">
    <source>
        <dbReference type="ARBA" id="ARBA00022679"/>
    </source>
</evidence>
<dbReference type="EMBL" id="JAGGLD010000003">
    <property type="protein sequence ID" value="MBP2000899.1"/>
    <property type="molecule type" value="Genomic_DNA"/>
</dbReference>
<dbReference type="RefSeq" id="WP_209861478.1">
    <property type="nucleotide sequence ID" value="NZ_JAGGLD010000003.1"/>
</dbReference>
<dbReference type="SUPFAM" id="SSF55729">
    <property type="entry name" value="Acyl-CoA N-acyltransferases (Nat)"/>
    <property type="match status" value="1"/>
</dbReference>
<name>A0ABS4JGQ1_9BACL</name>
<keyword evidence="5" id="KW-1185">Reference proteome</keyword>
<gene>
    <name evidence="4" type="ORF">J2Z69_001942</name>
</gene>
<dbReference type="InterPro" id="IPR050680">
    <property type="entry name" value="YpeA/RimI_acetyltransf"/>
</dbReference>
<evidence type="ECO:0000256" key="2">
    <source>
        <dbReference type="ARBA" id="ARBA00023315"/>
    </source>
</evidence>
<evidence type="ECO:0000313" key="4">
    <source>
        <dbReference type="EMBL" id="MBP2000899.1"/>
    </source>
</evidence>
<keyword evidence="2" id="KW-0012">Acyltransferase</keyword>
<dbReference type="Pfam" id="PF00583">
    <property type="entry name" value="Acetyltransf_1"/>
    <property type="match status" value="1"/>
</dbReference>
<feature type="domain" description="N-acetyltransferase" evidence="3">
    <location>
        <begin position="12"/>
        <end position="189"/>
    </location>
</feature>
<evidence type="ECO:0000259" key="3">
    <source>
        <dbReference type="PROSITE" id="PS51186"/>
    </source>
</evidence>
<keyword evidence="1" id="KW-0808">Transferase</keyword>
<dbReference type="Gene3D" id="3.40.630.30">
    <property type="match status" value="1"/>
</dbReference>
<reference evidence="4 5" key="1">
    <citation type="submission" date="2021-03" db="EMBL/GenBank/DDBJ databases">
        <title>Genomic Encyclopedia of Type Strains, Phase IV (KMG-IV): sequencing the most valuable type-strain genomes for metagenomic binning, comparative biology and taxonomic classification.</title>
        <authorList>
            <person name="Goeker M."/>
        </authorList>
    </citation>
    <scope>NUCLEOTIDE SEQUENCE [LARGE SCALE GENOMIC DNA]</scope>
    <source>
        <strain evidence="4 5">DSM 26806</strain>
    </source>
</reference>
<dbReference type="CDD" id="cd04301">
    <property type="entry name" value="NAT_SF"/>
    <property type="match status" value="1"/>
</dbReference>
<protein>
    <submittedName>
        <fullName evidence="4">Ribosomal protein S18 acetylase RimI-like enzyme</fullName>
    </submittedName>
</protein>
<evidence type="ECO:0000313" key="5">
    <source>
        <dbReference type="Proteomes" id="UP001519288"/>
    </source>
</evidence>
<comment type="caution">
    <text evidence="4">The sequence shown here is derived from an EMBL/GenBank/DDBJ whole genome shotgun (WGS) entry which is preliminary data.</text>
</comment>